<dbReference type="STRING" id="1071382.H2AYF7"/>
<keyword evidence="6" id="KW-1185">Reference proteome</keyword>
<dbReference type="KEGG" id="kaf:KAFR_0G03740"/>
<dbReference type="SUPFAM" id="SSF50044">
    <property type="entry name" value="SH3-domain"/>
    <property type="match status" value="1"/>
</dbReference>
<dbReference type="PANTHER" id="PTHR45929:SF7">
    <property type="entry name" value="LAS SEVENTEEN-BINDING PROTEIN 1"/>
    <property type="match status" value="1"/>
</dbReference>
<dbReference type="PANTHER" id="PTHR45929">
    <property type="entry name" value="JAK PATHWAY SIGNAL TRANSDUCTION ADAPTOR MOLECULE"/>
    <property type="match status" value="1"/>
</dbReference>
<organism evidence="5 6">
    <name type="scientific">Kazachstania africana (strain ATCC 22294 / BCRC 22015 / CBS 2517 / CECT 1963 / NBRC 1671 / NRRL Y-8276)</name>
    <name type="common">Yeast</name>
    <name type="synonym">Kluyveromyces africanus</name>
    <dbReference type="NCBI Taxonomy" id="1071382"/>
    <lineage>
        <taxon>Eukaryota</taxon>
        <taxon>Fungi</taxon>
        <taxon>Dikarya</taxon>
        <taxon>Ascomycota</taxon>
        <taxon>Saccharomycotina</taxon>
        <taxon>Saccharomycetes</taxon>
        <taxon>Saccharomycetales</taxon>
        <taxon>Saccharomycetaceae</taxon>
        <taxon>Kazachstania</taxon>
    </lineage>
</organism>
<dbReference type="InterPro" id="IPR050670">
    <property type="entry name" value="STAM"/>
</dbReference>
<dbReference type="InParanoid" id="H2AYF7"/>
<feature type="region of interest" description="Disordered" evidence="3">
    <location>
        <begin position="141"/>
        <end position="182"/>
    </location>
</feature>
<dbReference type="eggNOG" id="KOG3601">
    <property type="taxonomic scope" value="Eukaryota"/>
</dbReference>
<evidence type="ECO:0000313" key="5">
    <source>
        <dbReference type="EMBL" id="CCF59407.1"/>
    </source>
</evidence>
<dbReference type="RefSeq" id="XP_003958542.1">
    <property type="nucleotide sequence ID" value="XM_003958493.1"/>
</dbReference>
<evidence type="ECO:0000256" key="2">
    <source>
        <dbReference type="PROSITE-ProRule" id="PRU00192"/>
    </source>
</evidence>
<dbReference type="PRINTS" id="PR00452">
    <property type="entry name" value="SH3DOMAIN"/>
</dbReference>
<dbReference type="EMBL" id="HE650827">
    <property type="protein sequence ID" value="CCF59407.1"/>
    <property type="molecule type" value="Genomic_DNA"/>
</dbReference>
<dbReference type="AlphaFoldDB" id="H2AYF7"/>
<protein>
    <recommendedName>
        <fullName evidence="4">SH3 domain-containing protein</fullName>
    </recommendedName>
</protein>
<dbReference type="GeneID" id="13887386"/>
<evidence type="ECO:0000259" key="4">
    <source>
        <dbReference type="PROSITE" id="PS50002"/>
    </source>
</evidence>
<keyword evidence="1 2" id="KW-0728">SH3 domain</keyword>
<feature type="compositionally biased region" description="Low complexity" evidence="3">
    <location>
        <begin position="151"/>
        <end position="182"/>
    </location>
</feature>
<dbReference type="FunCoup" id="H2AYF7">
    <property type="interactions" value="127"/>
</dbReference>
<dbReference type="SMART" id="SM00326">
    <property type="entry name" value="SH3"/>
    <property type="match status" value="1"/>
</dbReference>
<name>H2AYF7_KAZAF</name>
<accession>H2AYF7</accession>
<dbReference type="InterPro" id="IPR036028">
    <property type="entry name" value="SH3-like_dom_sf"/>
</dbReference>
<feature type="domain" description="SH3" evidence="4">
    <location>
        <begin position="82"/>
        <end position="141"/>
    </location>
</feature>
<proteinExistence type="predicted"/>
<dbReference type="Gene3D" id="2.30.30.40">
    <property type="entry name" value="SH3 Domains"/>
    <property type="match status" value="1"/>
</dbReference>
<dbReference type="Pfam" id="PF00018">
    <property type="entry name" value="SH3_1"/>
    <property type="match status" value="1"/>
</dbReference>
<dbReference type="PROSITE" id="PS50002">
    <property type="entry name" value="SH3"/>
    <property type="match status" value="1"/>
</dbReference>
<dbReference type="InterPro" id="IPR001452">
    <property type="entry name" value="SH3_domain"/>
</dbReference>
<gene>
    <name evidence="5" type="primary">KAFR0G03740</name>
    <name evidence="5" type="ORF">KAFR_0G03740</name>
</gene>
<sequence length="234" mass="25869">MSSALINRAITNIKTELDFLRESEIITQQQLDEILKQLPEKYDPSSKQAQSNEKLPLQTVNAAANSSSASVDHASATPPPANQLEYVEALYAFEPQQEGDLRLVAGDKVQILEKPSAEWYKGTCNGQIGMFPANYVKPVTKDSFAPPPPQYQQYSNNYQQPSYSQPAYPPASTGYYQQPQQVQVQQPQQVQVQQQPQQQSQTNEQLKRFGSKLGNAAIFGAGATLGSDLVNSIF</sequence>
<evidence type="ECO:0000256" key="3">
    <source>
        <dbReference type="SAM" id="MobiDB-lite"/>
    </source>
</evidence>
<dbReference type="CDD" id="cd00174">
    <property type="entry name" value="SH3"/>
    <property type="match status" value="1"/>
</dbReference>
<evidence type="ECO:0000256" key="1">
    <source>
        <dbReference type="ARBA" id="ARBA00022443"/>
    </source>
</evidence>
<dbReference type="HOGENOM" id="CLU_064525_2_0_1"/>
<evidence type="ECO:0000313" key="6">
    <source>
        <dbReference type="Proteomes" id="UP000005220"/>
    </source>
</evidence>
<reference evidence="5 6" key="1">
    <citation type="journal article" date="2011" name="Proc. Natl. Acad. Sci. U.S.A.">
        <title>Evolutionary erosion of yeast sex chromosomes by mating-type switching accidents.</title>
        <authorList>
            <person name="Gordon J.L."/>
            <person name="Armisen D."/>
            <person name="Proux-Wera E."/>
            <person name="Oheigeartaigh S.S."/>
            <person name="Byrne K.P."/>
            <person name="Wolfe K.H."/>
        </authorList>
    </citation>
    <scope>NUCLEOTIDE SEQUENCE [LARGE SCALE GENOMIC DNA]</scope>
    <source>
        <strain evidence="6">ATCC 22294 / BCRC 22015 / CBS 2517 / CECT 1963 / NBRC 1671 / NRRL Y-8276</strain>
    </source>
</reference>
<dbReference type="Proteomes" id="UP000005220">
    <property type="component" value="Chromosome 7"/>
</dbReference>
<dbReference type="OrthoDB" id="6250593at2759"/>